<protein>
    <submittedName>
        <fullName evidence="1">Uncharacterized protein</fullName>
    </submittedName>
</protein>
<dbReference type="EMBL" id="JACGWJ010000891">
    <property type="protein sequence ID" value="KAL0287206.1"/>
    <property type="molecule type" value="Genomic_DNA"/>
</dbReference>
<sequence length="64" mass="7404">MPFLTFFFTSRHCSYVRSFFPDLRGSPLIPQSDAQIRKLEDKVDLNADVAKLKQAKKEATTRNE</sequence>
<name>A0AAW2IY59_SESRA</name>
<proteinExistence type="predicted"/>
<gene>
    <name evidence="1" type="ORF">Sradi_7128800</name>
</gene>
<evidence type="ECO:0000313" key="1">
    <source>
        <dbReference type="EMBL" id="KAL0287206.1"/>
    </source>
</evidence>
<reference evidence="1" key="2">
    <citation type="journal article" date="2024" name="Plant">
        <title>Genomic evolution and insights into agronomic trait innovations of Sesamum species.</title>
        <authorList>
            <person name="Miao H."/>
            <person name="Wang L."/>
            <person name="Qu L."/>
            <person name="Liu H."/>
            <person name="Sun Y."/>
            <person name="Le M."/>
            <person name="Wang Q."/>
            <person name="Wei S."/>
            <person name="Zheng Y."/>
            <person name="Lin W."/>
            <person name="Duan Y."/>
            <person name="Cao H."/>
            <person name="Xiong S."/>
            <person name="Wang X."/>
            <person name="Wei L."/>
            <person name="Li C."/>
            <person name="Ma Q."/>
            <person name="Ju M."/>
            <person name="Zhao R."/>
            <person name="Li G."/>
            <person name="Mu C."/>
            <person name="Tian Q."/>
            <person name="Mei H."/>
            <person name="Zhang T."/>
            <person name="Gao T."/>
            <person name="Zhang H."/>
        </authorList>
    </citation>
    <scope>NUCLEOTIDE SEQUENCE</scope>
    <source>
        <strain evidence="1">G02</strain>
    </source>
</reference>
<reference evidence="1" key="1">
    <citation type="submission" date="2020-06" db="EMBL/GenBank/DDBJ databases">
        <authorList>
            <person name="Li T."/>
            <person name="Hu X."/>
            <person name="Zhang T."/>
            <person name="Song X."/>
            <person name="Zhang H."/>
            <person name="Dai N."/>
            <person name="Sheng W."/>
            <person name="Hou X."/>
            <person name="Wei L."/>
        </authorList>
    </citation>
    <scope>NUCLEOTIDE SEQUENCE</scope>
    <source>
        <strain evidence="1">G02</strain>
        <tissue evidence="1">Leaf</tissue>
    </source>
</reference>
<organism evidence="1">
    <name type="scientific">Sesamum radiatum</name>
    <name type="common">Black benniseed</name>
    <dbReference type="NCBI Taxonomy" id="300843"/>
    <lineage>
        <taxon>Eukaryota</taxon>
        <taxon>Viridiplantae</taxon>
        <taxon>Streptophyta</taxon>
        <taxon>Embryophyta</taxon>
        <taxon>Tracheophyta</taxon>
        <taxon>Spermatophyta</taxon>
        <taxon>Magnoliopsida</taxon>
        <taxon>eudicotyledons</taxon>
        <taxon>Gunneridae</taxon>
        <taxon>Pentapetalae</taxon>
        <taxon>asterids</taxon>
        <taxon>lamiids</taxon>
        <taxon>Lamiales</taxon>
        <taxon>Pedaliaceae</taxon>
        <taxon>Sesamum</taxon>
    </lineage>
</organism>
<dbReference type="AlphaFoldDB" id="A0AAW2IY59"/>
<accession>A0AAW2IY59</accession>
<comment type="caution">
    <text evidence="1">The sequence shown here is derived from an EMBL/GenBank/DDBJ whole genome shotgun (WGS) entry which is preliminary data.</text>
</comment>